<dbReference type="PANTHER" id="PTHR30619:SF1">
    <property type="entry name" value="RECOMBINATION PROTEIN 2"/>
    <property type="match status" value="1"/>
</dbReference>
<accession>A0A3E0HE09</accession>
<proteinExistence type="predicted"/>
<dbReference type="Pfam" id="PF00753">
    <property type="entry name" value="Lactamase_B"/>
    <property type="match status" value="1"/>
</dbReference>
<name>A0A3E0HE09_9FLAO</name>
<feature type="domain" description="Metallo-beta-lactamase" evidence="1">
    <location>
        <begin position="9"/>
        <end position="73"/>
    </location>
</feature>
<dbReference type="Proteomes" id="UP000256884">
    <property type="component" value="Unassembled WGS sequence"/>
</dbReference>
<keyword evidence="3" id="KW-1185">Reference proteome</keyword>
<evidence type="ECO:0000313" key="2">
    <source>
        <dbReference type="EMBL" id="REH43393.1"/>
    </source>
</evidence>
<dbReference type="EMBL" id="QUNS01000014">
    <property type="protein sequence ID" value="REH43393.1"/>
    <property type="molecule type" value="Genomic_DNA"/>
</dbReference>
<evidence type="ECO:0000313" key="3">
    <source>
        <dbReference type="Proteomes" id="UP000256884"/>
    </source>
</evidence>
<dbReference type="RefSeq" id="WP_115902323.1">
    <property type="nucleotide sequence ID" value="NZ_QUNS01000014.1"/>
</dbReference>
<reference evidence="2 3" key="1">
    <citation type="submission" date="2018-08" db="EMBL/GenBank/DDBJ databases">
        <title>Genomic Encyclopedia of Type Strains, Phase IV (KMG-IV): sequencing the most valuable type-strain genomes for metagenomic binning, comparative biology and taxonomic classification.</title>
        <authorList>
            <person name="Goeker M."/>
        </authorList>
    </citation>
    <scope>NUCLEOTIDE SEQUENCE [LARGE SCALE GENOMIC DNA]</scope>
    <source>
        <strain evidence="2 3">DSM 18841</strain>
    </source>
</reference>
<dbReference type="InterPro" id="IPR036866">
    <property type="entry name" value="RibonucZ/Hydroxyglut_hydro"/>
</dbReference>
<gene>
    <name evidence="2" type="ORF">C7448_11436</name>
</gene>
<organism evidence="2 3">
    <name type="scientific">Tenacibaculum gallaicum</name>
    <dbReference type="NCBI Taxonomy" id="561505"/>
    <lineage>
        <taxon>Bacteria</taxon>
        <taxon>Pseudomonadati</taxon>
        <taxon>Bacteroidota</taxon>
        <taxon>Flavobacteriia</taxon>
        <taxon>Flavobacteriales</taxon>
        <taxon>Flavobacteriaceae</taxon>
        <taxon>Tenacibaculum</taxon>
    </lineage>
</organism>
<dbReference type="Gene3D" id="3.60.15.10">
    <property type="entry name" value="Ribonuclease Z/Hydroxyacylglutathione hydrolase-like"/>
    <property type="match status" value="1"/>
</dbReference>
<dbReference type="InterPro" id="IPR001279">
    <property type="entry name" value="Metallo-B-lactamas"/>
</dbReference>
<dbReference type="GO" id="GO:0016787">
    <property type="term" value="F:hydrolase activity"/>
    <property type="evidence" value="ECO:0007669"/>
    <property type="project" value="UniProtKB-KW"/>
</dbReference>
<dbReference type="PANTHER" id="PTHR30619">
    <property type="entry name" value="DNA INTERNALIZATION/COMPETENCE PROTEIN COMEC/REC2"/>
    <property type="match status" value="1"/>
</dbReference>
<dbReference type="OrthoDB" id="418728at2"/>
<evidence type="ECO:0000259" key="1">
    <source>
        <dbReference type="Pfam" id="PF00753"/>
    </source>
</evidence>
<dbReference type="SUPFAM" id="SSF56281">
    <property type="entry name" value="Metallo-hydrolase/oxidoreductase"/>
    <property type="match status" value="1"/>
</dbReference>
<comment type="caution">
    <text evidence="2">The sequence shown here is derived from an EMBL/GenBank/DDBJ whole genome shotgun (WGS) entry which is preliminary data.</text>
</comment>
<protein>
    <submittedName>
        <fullName evidence="2">Beta-lactamase superfamily II metal-dependent hydrolase</fullName>
    </submittedName>
</protein>
<dbReference type="InterPro" id="IPR052159">
    <property type="entry name" value="Competence_DNA_uptake"/>
</dbReference>
<dbReference type="AlphaFoldDB" id="A0A3E0HE09"/>
<keyword evidence="2" id="KW-0378">Hydrolase</keyword>
<sequence>MKIKFLKAGTGDCIIINHNSKNILIDGGNESTYLISEYYEIKSRNERIDFLIVTHHDDDHIKGVIDLFKEIETRNEEPYIDNVVFNSPRKILNRIERIVKSNSLSYKQAHELEQYLIHHPNINWETSLNTKDLENKINEVFNVQNLSFNIFSPSKNTLEKYASNKGVYLSSDYRCDWDSSLSTLIKSIDDKSQDTSSSNTTSIVLSLNYKDNKYLFTGDITPIRFNEIIDDLRGQNESVRFALIKLPHHASYRSLNSKILQKLDCTNFVISTNSRKHYLPNKRAILKIINNRKSNETINFLFNYGEVVGNLKISKADEKKYNFSLVSNNKNYGYAFDI</sequence>